<dbReference type="Gene3D" id="1.10.530.40">
    <property type="match status" value="1"/>
</dbReference>
<evidence type="ECO:0000256" key="6">
    <source>
        <dbReference type="ARBA" id="ARBA00023295"/>
    </source>
</evidence>
<feature type="compositionally biased region" description="Basic and acidic residues" evidence="9">
    <location>
        <begin position="1"/>
        <end position="12"/>
    </location>
</feature>
<organism evidence="10 11">
    <name type="scientific">Amoebophilus asiaticus (strain 5a2)</name>
    <dbReference type="NCBI Taxonomy" id="452471"/>
    <lineage>
        <taxon>Bacteria</taxon>
        <taxon>Pseudomonadati</taxon>
        <taxon>Bacteroidota</taxon>
        <taxon>Cytophagia</taxon>
        <taxon>Cytophagales</taxon>
        <taxon>Amoebophilaceae</taxon>
        <taxon>Candidatus Amoebophilus</taxon>
    </lineage>
</organism>
<evidence type="ECO:0000256" key="7">
    <source>
        <dbReference type="RuleBase" id="RU003788"/>
    </source>
</evidence>
<feature type="coiled-coil region" evidence="8">
    <location>
        <begin position="282"/>
        <end position="330"/>
    </location>
</feature>
<gene>
    <name evidence="10" type="ordered locus">Aasi_1537</name>
</gene>
<dbReference type="PANTHER" id="PTHR38107:SF3">
    <property type="entry name" value="LYSOZYME RRRD-RELATED"/>
    <property type="match status" value="1"/>
</dbReference>
<sequence>MEMVKKSMRDSEAATGKYVPKERDDKSKGKEKDDQTMPVHKEAIKAHLNASTTSSISSSSSTSSSQPLPSRDIKGPLSKDTQDKKQKEKSSKDRLFWMHDHPAFTPSFTSSSTSTPNVSDPSHTNASSSTSANSSNAKSDQEIRKEWYSLLEEIQAKLGYSAIHNLADGIYLQGQIKDYIAKIKLYEKHQSISRGSIEQALSQLKSLSVEVEDALDKVRYNAVIDEINQVLDTRVETINRIQDEEEDPAIIIATAREIKPHVEAAIKRLEEFSTKQNKGPSIKNLKEAKSQLEAIIRDYSHRKILLDKYKAAFRQAAEHISKRIEQEQEELAKSVGKPVGKPKITITNKPGITIAQLEEMFGDDQSNTCDLQKLLGTLDISVNFPAAEETSSDREEGASTKETKREEIRRGKEREKPEEGESEQKQEGATDISQAGLNFIASYEGCSLKVYKDVAGIETIGYGHVVLPREDFSKEITHKKALELLHQDADEAIRGVKSQVKVPLLQHQFDALVSFTFNVGSKALKESRLLKLINSRDMEPEKIREAFLRFRKAKINGVLTDVQGLVNRRGTEAKLFLEGVYEK</sequence>
<dbReference type="InterPro" id="IPR002196">
    <property type="entry name" value="Glyco_hydro_24"/>
</dbReference>
<dbReference type="eggNOG" id="COG3772">
    <property type="taxonomic scope" value="Bacteria"/>
</dbReference>
<dbReference type="CDD" id="cd00737">
    <property type="entry name" value="lyz_endolysin_autolysin"/>
    <property type="match status" value="1"/>
</dbReference>
<feature type="compositionally biased region" description="Basic and acidic residues" evidence="9">
    <location>
        <begin position="391"/>
        <end position="428"/>
    </location>
</feature>
<dbReference type="SUPFAM" id="SSF53955">
    <property type="entry name" value="Lysozyme-like"/>
    <property type="match status" value="1"/>
</dbReference>
<name>C3L4H1_AMOA5</name>
<dbReference type="GO" id="GO:0031640">
    <property type="term" value="P:killing of cells of another organism"/>
    <property type="evidence" value="ECO:0007669"/>
    <property type="project" value="UniProtKB-KW"/>
</dbReference>
<evidence type="ECO:0000313" key="11">
    <source>
        <dbReference type="Proteomes" id="UP000001227"/>
    </source>
</evidence>
<evidence type="ECO:0000256" key="4">
    <source>
        <dbReference type="ARBA" id="ARBA00022801"/>
    </source>
</evidence>
<dbReference type="HOGENOM" id="CLU_467447_0_0_10"/>
<dbReference type="GO" id="GO:0016998">
    <property type="term" value="P:cell wall macromolecule catabolic process"/>
    <property type="evidence" value="ECO:0007669"/>
    <property type="project" value="InterPro"/>
</dbReference>
<feature type="compositionally biased region" description="Basic and acidic residues" evidence="9">
    <location>
        <begin position="80"/>
        <end position="102"/>
    </location>
</feature>
<evidence type="ECO:0000256" key="2">
    <source>
        <dbReference type="ARBA" id="ARBA00022529"/>
    </source>
</evidence>
<dbReference type="EMBL" id="CP001102">
    <property type="protein sequence ID" value="ACP20889.1"/>
    <property type="molecule type" value="Genomic_DNA"/>
</dbReference>
<dbReference type="Pfam" id="PF00959">
    <property type="entry name" value="Phage_lysozyme"/>
    <property type="match status" value="1"/>
</dbReference>
<feature type="compositionally biased region" description="Low complexity" evidence="9">
    <location>
        <begin position="51"/>
        <end position="65"/>
    </location>
</feature>
<accession>C3L4H1</accession>
<feature type="region of interest" description="Disordered" evidence="9">
    <location>
        <begin position="386"/>
        <end position="430"/>
    </location>
</feature>
<evidence type="ECO:0000256" key="9">
    <source>
        <dbReference type="SAM" id="MobiDB-lite"/>
    </source>
</evidence>
<dbReference type="Proteomes" id="UP000001227">
    <property type="component" value="Chromosome"/>
</dbReference>
<keyword evidence="11" id="KW-1185">Reference proteome</keyword>
<dbReference type="InterPro" id="IPR034690">
    <property type="entry name" value="Endolysin_T4_type"/>
</dbReference>
<proteinExistence type="inferred from homology"/>
<dbReference type="GO" id="GO:0009253">
    <property type="term" value="P:peptidoglycan catabolic process"/>
    <property type="evidence" value="ECO:0007669"/>
    <property type="project" value="InterPro"/>
</dbReference>
<dbReference type="GO" id="GO:0003796">
    <property type="term" value="F:lysozyme activity"/>
    <property type="evidence" value="ECO:0007669"/>
    <property type="project" value="UniProtKB-EC"/>
</dbReference>
<comment type="similarity">
    <text evidence="7">Belongs to the glycosyl hydrolase 24 family.</text>
</comment>
<comment type="catalytic activity">
    <reaction evidence="1 7">
        <text>Hydrolysis of (1-&gt;4)-beta-linkages between N-acetylmuramic acid and N-acetyl-D-glucosamine residues in a peptidoglycan and between N-acetyl-D-glucosamine residues in chitodextrins.</text>
        <dbReference type="EC" id="3.2.1.17"/>
    </reaction>
</comment>
<keyword evidence="6 7" id="KW-0326">Glycosidase</keyword>
<evidence type="ECO:0000313" key="10">
    <source>
        <dbReference type="EMBL" id="ACP20889.1"/>
    </source>
</evidence>
<dbReference type="AlphaFoldDB" id="C3L4H1"/>
<evidence type="ECO:0000256" key="8">
    <source>
        <dbReference type="SAM" id="Coils"/>
    </source>
</evidence>
<keyword evidence="8" id="KW-0175">Coiled coil</keyword>
<feature type="region of interest" description="Disordered" evidence="9">
    <location>
        <begin position="1"/>
        <end position="139"/>
    </location>
</feature>
<reference evidence="10 11" key="1">
    <citation type="journal article" date="2010" name="J. Bacteriol.">
        <title>The genome of the amoeba symbiont 'Candidatus Amoebophilus asiaticus' reveals common mechanisms for host cell interaction among amoeba-associated bacteria.</title>
        <authorList>
            <person name="Schmitz-Esser S."/>
            <person name="Tischler P."/>
            <person name="Arnold R."/>
            <person name="Montanaro J."/>
            <person name="Wagner M."/>
            <person name="Rattei T."/>
            <person name="Horn M."/>
        </authorList>
    </citation>
    <scope>NUCLEOTIDE SEQUENCE [LARGE SCALE GENOMIC DNA]</scope>
    <source>
        <strain evidence="10 11">5a2</strain>
    </source>
</reference>
<keyword evidence="3 7" id="KW-0081">Bacteriolytic enzyme</keyword>
<dbReference type="InterPro" id="IPR023346">
    <property type="entry name" value="Lysozyme-like_dom_sf"/>
</dbReference>
<dbReference type="InterPro" id="IPR033907">
    <property type="entry name" value="Endolysin_autolysin"/>
</dbReference>
<dbReference type="InterPro" id="IPR051018">
    <property type="entry name" value="Bacteriophage_GH24"/>
</dbReference>
<feature type="compositionally biased region" description="Low complexity" evidence="9">
    <location>
        <begin position="104"/>
        <end position="138"/>
    </location>
</feature>
<evidence type="ECO:0000256" key="1">
    <source>
        <dbReference type="ARBA" id="ARBA00000632"/>
    </source>
</evidence>
<protein>
    <recommendedName>
        <fullName evidence="7">Lysozyme</fullName>
        <ecNumber evidence="7">3.2.1.17</ecNumber>
    </recommendedName>
</protein>
<dbReference type="HAMAP" id="MF_04110">
    <property type="entry name" value="ENDOLYSIN_T4"/>
    <property type="match status" value="1"/>
</dbReference>
<dbReference type="InterPro" id="IPR023347">
    <property type="entry name" value="Lysozyme_dom_sf"/>
</dbReference>
<evidence type="ECO:0000256" key="5">
    <source>
        <dbReference type="ARBA" id="ARBA00023200"/>
    </source>
</evidence>
<keyword evidence="5" id="KW-1035">Host cytoplasm</keyword>
<feature type="compositionally biased region" description="Basic and acidic residues" evidence="9">
    <location>
        <begin position="19"/>
        <end position="45"/>
    </location>
</feature>
<keyword evidence="4 7" id="KW-0378">Hydrolase</keyword>
<dbReference type="GO" id="GO:0042742">
    <property type="term" value="P:defense response to bacterium"/>
    <property type="evidence" value="ECO:0007669"/>
    <property type="project" value="UniProtKB-KW"/>
</dbReference>
<dbReference type="PANTHER" id="PTHR38107">
    <property type="match status" value="1"/>
</dbReference>
<dbReference type="EC" id="3.2.1.17" evidence="7"/>
<dbReference type="KEGG" id="aas:Aasi_1537"/>
<evidence type="ECO:0000256" key="3">
    <source>
        <dbReference type="ARBA" id="ARBA00022638"/>
    </source>
</evidence>
<keyword evidence="2 7" id="KW-0929">Antimicrobial</keyword>